<dbReference type="EMBL" id="APOL01000048">
    <property type="protein sequence ID" value="ENU32167.1"/>
    <property type="molecule type" value="Genomic_DNA"/>
</dbReference>
<organism evidence="1 2">
    <name type="scientific">Acinetobacter parvus NIPH 1103</name>
    <dbReference type="NCBI Taxonomy" id="1217671"/>
    <lineage>
        <taxon>Bacteria</taxon>
        <taxon>Pseudomonadati</taxon>
        <taxon>Pseudomonadota</taxon>
        <taxon>Gammaproteobacteria</taxon>
        <taxon>Moraxellales</taxon>
        <taxon>Moraxellaceae</taxon>
        <taxon>Acinetobacter</taxon>
    </lineage>
</organism>
<protein>
    <submittedName>
        <fullName evidence="1">Uncharacterized protein</fullName>
    </submittedName>
</protein>
<gene>
    <name evidence="1" type="ORF">F989_02930</name>
</gene>
<comment type="caution">
    <text evidence="1">The sequence shown here is derived from an EMBL/GenBank/DDBJ whole genome shotgun (WGS) entry which is preliminary data.</text>
</comment>
<dbReference type="AlphaFoldDB" id="N8RDJ5"/>
<sequence length="34" mass="3987">MLTIDLYNHLLDKSENTRILLLKMTLKLLACELL</sequence>
<dbReference type="STRING" id="134533.GCA_001485085_01785"/>
<name>N8RDJ5_9GAMM</name>
<dbReference type="PATRIC" id="fig|1217671.3.peg.2880"/>
<proteinExistence type="predicted"/>
<accession>N8RDJ5</accession>
<evidence type="ECO:0000313" key="1">
    <source>
        <dbReference type="EMBL" id="ENU32167.1"/>
    </source>
</evidence>
<dbReference type="Proteomes" id="UP000018426">
    <property type="component" value="Unassembled WGS sequence"/>
</dbReference>
<evidence type="ECO:0000313" key="2">
    <source>
        <dbReference type="Proteomes" id="UP000018426"/>
    </source>
</evidence>
<reference evidence="1 2" key="1">
    <citation type="submission" date="2013-02" db="EMBL/GenBank/DDBJ databases">
        <title>The Genome Sequence of Acinetobacter parvus NIPH 1103.</title>
        <authorList>
            <consortium name="The Broad Institute Genome Sequencing Platform"/>
            <consortium name="The Broad Institute Genome Sequencing Center for Infectious Disease"/>
            <person name="Cerqueira G."/>
            <person name="Feldgarden M."/>
            <person name="Courvalin P."/>
            <person name="Perichon B."/>
            <person name="Grillot-Courvalin C."/>
            <person name="Clermont D."/>
            <person name="Rocha E."/>
            <person name="Yoon E.-J."/>
            <person name="Nemec A."/>
            <person name="Walker B."/>
            <person name="Young S.K."/>
            <person name="Zeng Q."/>
            <person name="Gargeya S."/>
            <person name="Fitzgerald M."/>
            <person name="Haas B."/>
            <person name="Abouelleil A."/>
            <person name="Alvarado L."/>
            <person name="Arachchi H.M."/>
            <person name="Berlin A.M."/>
            <person name="Chapman S.B."/>
            <person name="Dewar J."/>
            <person name="Goldberg J."/>
            <person name="Griggs A."/>
            <person name="Gujja S."/>
            <person name="Hansen M."/>
            <person name="Howarth C."/>
            <person name="Imamovic A."/>
            <person name="Larimer J."/>
            <person name="McCowan C."/>
            <person name="Murphy C."/>
            <person name="Neiman D."/>
            <person name="Pearson M."/>
            <person name="Priest M."/>
            <person name="Roberts A."/>
            <person name="Saif S."/>
            <person name="Shea T."/>
            <person name="Sisk P."/>
            <person name="Sykes S."/>
            <person name="Wortman J."/>
            <person name="Nusbaum C."/>
            <person name="Birren B."/>
        </authorList>
    </citation>
    <scope>NUCLEOTIDE SEQUENCE [LARGE SCALE GENOMIC DNA]</scope>
    <source>
        <strain evidence="1 2">NIPH 1103</strain>
    </source>
</reference>
<dbReference type="HOGENOM" id="CLU_3371512_0_0_6"/>